<dbReference type="GO" id="GO:0044718">
    <property type="term" value="P:siderophore transmembrane transport"/>
    <property type="evidence" value="ECO:0007669"/>
    <property type="project" value="TreeGrafter"/>
</dbReference>
<evidence type="ECO:0000256" key="6">
    <source>
        <dbReference type="ARBA" id="ARBA00023136"/>
    </source>
</evidence>
<accession>A0A2S7W9Q7</accession>
<dbReference type="InterPro" id="IPR012910">
    <property type="entry name" value="Plug_dom"/>
</dbReference>
<sequence>MKKQFLIVSALACLFASKNSLSQEKNEKVESLDEIIITATKFETNKKNIGKIVYKINQETIQNSAGKTVLDLLNDVPGVEINGNFSTKGQNLGYYIRGGRNRQVAILIDGVNVNDPSSFGGDFDLRQIDIQQIESIEVLKGAASTLYGSGAATGVINIILKKASKKQFNGVFSTNIGSNSSSENNSLSAEEFSTNFNFNGTLNKVDYLLALNANGSRGLSAAENTDSTRPFEEDIFARQNLLLKINYALNSKLSLGFFASIDEFSTDFDGFDFDPVTFASTPADKNNNLSSTQKRGGFNLDYTYEKGSLKLRTFVTNINRCDTPSNDFFNGEVLGFDVFNHYKFNNEFSVLAGITSQFQDMKQHTSFSQIEKGAGKQHFFDPYFSVNYFSDFGFTFNAGTRLNVHSEYGENIVFNVNPAYNFNINTESKAKVFASYSTAFVTPTLSEIFTKLPSIDELLPEEDITIETGFELILSPKFSVNSTFFYREETNKIGYDPATFQTINDVGTFFARGIESEISYKPLKKVSVLANFTHINRAENLLLKIPKNTFFMKVDYQLFPETFTAISYRFVDETKDFGNINLASYNLVDFFINHQLLNGKVTFFGNITNIFNENFQEIAGFTTRGRNYNVGLKINL</sequence>
<dbReference type="AlphaFoldDB" id="A0A2S7W9Q7"/>
<evidence type="ECO:0000256" key="3">
    <source>
        <dbReference type="ARBA" id="ARBA00022452"/>
    </source>
</evidence>
<keyword evidence="4 8" id="KW-0812">Transmembrane</keyword>
<evidence type="ECO:0000256" key="5">
    <source>
        <dbReference type="ARBA" id="ARBA00022729"/>
    </source>
</evidence>
<dbReference type="EMBL" id="MSCL01000001">
    <property type="protein sequence ID" value="PQJ74359.1"/>
    <property type="molecule type" value="Genomic_DNA"/>
</dbReference>
<comment type="subcellular location">
    <subcellularLocation>
        <location evidence="1 8">Cell outer membrane</location>
        <topology evidence="1 8">Multi-pass membrane protein</topology>
    </subcellularLocation>
</comment>
<dbReference type="OrthoDB" id="9758472at2"/>
<evidence type="ECO:0000256" key="1">
    <source>
        <dbReference type="ARBA" id="ARBA00004571"/>
    </source>
</evidence>
<keyword evidence="2 8" id="KW-0813">Transport</keyword>
<dbReference type="PROSITE" id="PS52016">
    <property type="entry name" value="TONB_DEPENDENT_REC_3"/>
    <property type="match status" value="1"/>
</dbReference>
<keyword evidence="7 8" id="KW-0998">Cell outer membrane</keyword>
<dbReference type="Gene3D" id="2.40.170.20">
    <property type="entry name" value="TonB-dependent receptor, beta-barrel domain"/>
    <property type="match status" value="1"/>
</dbReference>
<dbReference type="PANTHER" id="PTHR30069:SF29">
    <property type="entry name" value="HEMOGLOBIN AND HEMOGLOBIN-HAPTOGLOBIN-BINDING PROTEIN 1-RELATED"/>
    <property type="match status" value="1"/>
</dbReference>
<dbReference type="InterPro" id="IPR037066">
    <property type="entry name" value="Plug_dom_sf"/>
</dbReference>
<evidence type="ECO:0000256" key="2">
    <source>
        <dbReference type="ARBA" id="ARBA00022448"/>
    </source>
</evidence>
<dbReference type="GO" id="GO:0015344">
    <property type="term" value="F:siderophore uptake transmembrane transporter activity"/>
    <property type="evidence" value="ECO:0007669"/>
    <property type="project" value="TreeGrafter"/>
</dbReference>
<evidence type="ECO:0000313" key="11">
    <source>
        <dbReference type="Proteomes" id="UP000237608"/>
    </source>
</evidence>
<dbReference type="Pfam" id="PF07715">
    <property type="entry name" value="Plug"/>
    <property type="match status" value="1"/>
</dbReference>
<gene>
    <name evidence="10" type="ORF">BTO13_03310</name>
</gene>
<dbReference type="SUPFAM" id="SSF56935">
    <property type="entry name" value="Porins"/>
    <property type="match status" value="1"/>
</dbReference>
<evidence type="ECO:0000259" key="9">
    <source>
        <dbReference type="Pfam" id="PF07715"/>
    </source>
</evidence>
<dbReference type="InterPro" id="IPR036942">
    <property type="entry name" value="Beta-barrel_TonB_sf"/>
</dbReference>
<organism evidence="10 11">
    <name type="scientific">Polaribacter gangjinensis</name>
    <dbReference type="NCBI Taxonomy" id="574710"/>
    <lineage>
        <taxon>Bacteria</taxon>
        <taxon>Pseudomonadati</taxon>
        <taxon>Bacteroidota</taxon>
        <taxon>Flavobacteriia</taxon>
        <taxon>Flavobacteriales</taxon>
        <taxon>Flavobacteriaceae</taxon>
    </lineage>
</organism>
<reference evidence="10 11" key="1">
    <citation type="submission" date="2016-12" db="EMBL/GenBank/DDBJ databases">
        <title>Trade-off between light-utilization and light-protection in marine flavobacteria.</title>
        <authorList>
            <person name="Kumagai Y."/>
            <person name="Yoshizawa S."/>
            <person name="Kogure K."/>
            <person name="Iwasaki W."/>
        </authorList>
    </citation>
    <scope>NUCLEOTIDE SEQUENCE [LARGE SCALE GENOMIC DNA]</scope>
    <source>
        <strain evidence="10 11">KCTC 22729</strain>
    </source>
</reference>
<evidence type="ECO:0000256" key="8">
    <source>
        <dbReference type="PROSITE-ProRule" id="PRU01360"/>
    </source>
</evidence>
<dbReference type="RefSeq" id="WP_105045506.1">
    <property type="nucleotide sequence ID" value="NZ_CP150662.1"/>
</dbReference>
<feature type="domain" description="TonB-dependent receptor plug" evidence="9">
    <location>
        <begin position="46"/>
        <end position="155"/>
    </location>
</feature>
<keyword evidence="11" id="KW-1185">Reference proteome</keyword>
<comment type="caution">
    <text evidence="10">The sequence shown here is derived from an EMBL/GenBank/DDBJ whole genome shotgun (WGS) entry which is preliminary data.</text>
</comment>
<dbReference type="Proteomes" id="UP000237608">
    <property type="component" value="Unassembled WGS sequence"/>
</dbReference>
<evidence type="ECO:0000313" key="10">
    <source>
        <dbReference type="EMBL" id="PQJ74359.1"/>
    </source>
</evidence>
<dbReference type="Gene3D" id="2.170.130.10">
    <property type="entry name" value="TonB-dependent receptor, plug domain"/>
    <property type="match status" value="1"/>
</dbReference>
<comment type="similarity">
    <text evidence="8">Belongs to the TonB-dependent receptor family.</text>
</comment>
<proteinExistence type="inferred from homology"/>
<protein>
    <recommendedName>
        <fullName evidence="9">TonB-dependent receptor plug domain-containing protein</fullName>
    </recommendedName>
</protein>
<dbReference type="GO" id="GO:0009279">
    <property type="term" value="C:cell outer membrane"/>
    <property type="evidence" value="ECO:0007669"/>
    <property type="project" value="UniProtKB-SubCell"/>
</dbReference>
<keyword evidence="3 8" id="KW-1134">Transmembrane beta strand</keyword>
<evidence type="ECO:0000256" key="7">
    <source>
        <dbReference type="ARBA" id="ARBA00023237"/>
    </source>
</evidence>
<keyword evidence="5" id="KW-0732">Signal</keyword>
<dbReference type="PANTHER" id="PTHR30069">
    <property type="entry name" value="TONB-DEPENDENT OUTER MEMBRANE RECEPTOR"/>
    <property type="match status" value="1"/>
</dbReference>
<keyword evidence="6 8" id="KW-0472">Membrane</keyword>
<evidence type="ECO:0000256" key="4">
    <source>
        <dbReference type="ARBA" id="ARBA00022692"/>
    </source>
</evidence>
<name>A0A2S7W9Q7_9FLAO</name>
<dbReference type="InterPro" id="IPR039426">
    <property type="entry name" value="TonB-dep_rcpt-like"/>
</dbReference>